<dbReference type="EMBL" id="JAAQTL010000001">
    <property type="protein sequence ID" value="NID15459.1"/>
    <property type="molecule type" value="Genomic_DNA"/>
</dbReference>
<accession>A0A7X5QU52</accession>
<evidence type="ECO:0000313" key="2">
    <source>
        <dbReference type="Proteomes" id="UP000518878"/>
    </source>
</evidence>
<proteinExistence type="predicted"/>
<keyword evidence="2" id="KW-1185">Reference proteome</keyword>
<dbReference type="AlphaFoldDB" id="A0A7X5QU52"/>
<evidence type="ECO:0000313" key="1">
    <source>
        <dbReference type="EMBL" id="NID15459.1"/>
    </source>
</evidence>
<sequence length="387" mass="42306">MATVTDSVSIMASSLNQNNVAADAHLASLFREHGWAVDAEPAEKDFRPDLVISKGSLHYVVEIKSAGEGRPDRVLPLLSQAILEARRYAELGVMSPLAVVQVNHASSSLLRKVEQFQRDYARDVAVGLVSEVGASQFIGSPDLESMNVEAPHHPGKDKSVRKASDLFSDLNQWMLKVLLAPELPEGLLNAPRGEYRSASDLADAAQVSAMSASRFVRRLKEDGFLEDAGRSFQLVRRRELFHRWQSAAVRSSSELRMSYLIPGGGARQLHKVVKRLDGCIGLFSAADLLHIGHVSGVVPYVYVRQISAAFGDWSDLVPARDGEPAQIILKQSNAPQSLFRGAVRVDDVLVSDVLQIWLDVSANPSRGAEQADLLKHKVLSNVLGYSE</sequence>
<gene>
    <name evidence="1" type="ORF">HBF32_08300</name>
</gene>
<protein>
    <submittedName>
        <fullName evidence="1">RpiR family transcriptional regulator</fullName>
    </submittedName>
</protein>
<reference evidence="1 2" key="1">
    <citation type="journal article" date="2006" name="Int. J. Syst. Evol. Microbiol.">
        <title>Dyella yeojuensis sp. nov., isolated from greenhouse soil in Korea.</title>
        <authorList>
            <person name="Kim B.Y."/>
            <person name="Weon H.Y."/>
            <person name="Lee K.H."/>
            <person name="Seok S.J."/>
            <person name="Kwon S.W."/>
            <person name="Go S.J."/>
            <person name="Stackebrandt E."/>
        </authorList>
    </citation>
    <scope>NUCLEOTIDE SEQUENCE [LARGE SCALE GENOMIC DNA]</scope>
    <source>
        <strain evidence="1 2">DSM 17673</strain>
    </source>
</reference>
<dbReference type="Proteomes" id="UP000518878">
    <property type="component" value="Unassembled WGS sequence"/>
</dbReference>
<organism evidence="1 2">
    <name type="scientific">Luteibacter yeojuensis</name>
    <dbReference type="NCBI Taxonomy" id="345309"/>
    <lineage>
        <taxon>Bacteria</taxon>
        <taxon>Pseudomonadati</taxon>
        <taxon>Pseudomonadota</taxon>
        <taxon>Gammaproteobacteria</taxon>
        <taxon>Lysobacterales</taxon>
        <taxon>Rhodanobacteraceae</taxon>
        <taxon>Luteibacter</taxon>
    </lineage>
</organism>
<name>A0A7X5QU52_9GAMM</name>
<comment type="caution">
    <text evidence="1">The sequence shown here is derived from an EMBL/GenBank/DDBJ whole genome shotgun (WGS) entry which is preliminary data.</text>
</comment>